<name>A0A7W8ZI27_9SPHI</name>
<dbReference type="AlphaFoldDB" id="A0A7W8ZI27"/>
<dbReference type="Proteomes" id="UP000537204">
    <property type="component" value="Unassembled WGS sequence"/>
</dbReference>
<gene>
    <name evidence="1" type="ORF">HDE68_000329</name>
</gene>
<sequence>MMKITCPYDWVCGKEFAADQLSTSDREFLVNATAKKMTMMFIECPECNVMFSYNTVSGESTASDLTNPHQKVKAYKTLKEFNLILKKDKVEIPLKYLDYLKSKKVKPVQEIFKDQESFKIFNTDELREIVNIDGKQFVTARQLKGYALSLKGVIKDYGKESGFFTLDNLADSITIGEENSRLLFIDSRDNNSLWVFYSDGGDVIEKANLVLDDVING</sequence>
<accession>A0A7W8ZI27</accession>
<reference evidence="1 2" key="1">
    <citation type="submission" date="2020-08" db="EMBL/GenBank/DDBJ databases">
        <title>Genomic Encyclopedia of Type Strains, Phase IV (KMG-V): Genome sequencing to study the core and pangenomes of soil and plant-associated prokaryotes.</title>
        <authorList>
            <person name="Whitman W."/>
        </authorList>
    </citation>
    <scope>NUCLEOTIDE SEQUENCE [LARGE SCALE GENOMIC DNA]</scope>
    <source>
        <strain evidence="1 2">S3M1</strain>
    </source>
</reference>
<proteinExistence type="predicted"/>
<dbReference type="RefSeq" id="WP_183878259.1">
    <property type="nucleotide sequence ID" value="NZ_JACHCD010000002.1"/>
</dbReference>
<organism evidence="1 2">
    <name type="scientific">Pedobacter cryoconitis</name>
    <dbReference type="NCBI Taxonomy" id="188932"/>
    <lineage>
        <taxon>Bacteria</taxon>
        <taxon>Pseudomonadati</taxon>
        <taxon>Bacteroidota</taxon>
        <taxon>Sphingobacteriia</taxon>
        <taxon>Sphingobacteriales</taxon>
        <taxon>Sphingobacteriaceae</taxon>
        <taxon>Pedobacter</taxon>
    </lineage>
</organism>
<dbReference type="EMBL" id="JACHCE010000001">
    <property type="protein sequence ID" value="MBB5634444.1"/>
    <property type="molecule type" value="Genomic_DNA"/>
</dbReference>
<protein>
    <submittedName>
        <fullName evidence="1">Uncharacterized protein</fullName>
    </submittedName>
</protein>
<comment type="caution">
    <text evidence="1">The sequence shown here is derived from an EMBL/GenBank/DDBJ whole genome shotgun (WGS) entry which is preliminary data.</text>
</comment>
<evidence type="ECO:0000313" key="1">
    <source>
        <dbReference type="EMBL" id="MBB5634444.1"/>
    </source>
</evidence>
<evidence type="ECO:0000313" key="2">
    <source>
        <dbReference type="Proteomes" id="UP000537204"/>
    </source>
</evidence>